<comment type="caution">
    <text evidence="2">The sequence shown here is derived from an EMBL/GenBank/DDBJ whole genome shotgun (WGS) entry which is preliminary data.</text>
</comment>
<name>A0AAV2T3T5_CALDB</name>
<evidence type="ECO:0000256" key="1">
    <source>
        <dbReference type="SAM" id="SignalP"/>
    </source>
</evidence>
<protein>
    <recommendedName>
        <fullName evidence="4">Secreted protein</fullName>
    </recommendedName>
</protein>
<feature type="signal peptide" evidence="1">
    <location>
        <begin position="1"/>
        <end position="23"/>
    </location>
</feature>
<keyword evidence="1" id="KW-0732">Signal</keyword>
<evidence type="ECO:0000313" key="3">
    <source>
        <dbReference type="Proteomes" id="UP001497525"/>
    </source>
</evidence>
<evidence type="ECO:0008006" key="4">
    <source>
        <dbReference type="Google" id="ProtNLM"/>
    </source>
</evidence>
<proteinExistence type="predicted"/>
<feature type="chain" id="PRO_5043315404" description="Secreted protein" evidence="1">
    <location>
        <begin position="24"/>
        <end position="83"/>
    </location>
</feature>
<organism evidence="2 3">
    <name type="scientific">Calicophoron daubneyi</name>
    <name type="common">Rumen fluke</name>
    <name type="synonym">Paramphistomum daubneyi</name>
    <dbReference type="NCBI Taxonomy" id="300641"/>
    <lineage>
        <taxon>Eukaryota</taxon>
        <taxon>Metazoa</taxon>
        <taxon>Spiralia</taxon>
        <taxon>Lophotrochozoa</taxon>
        <taxon>Platyhelminthes</taxon>
        <taxon>Trematoda</taxon>
        <taxon>Digenea</taxon>
        <taxon>Plagiorchiida</taxon>
        <taxon>Pronocephalata</taxon>
        <taxon>Paramphistomoidea</taxon>
        <taxon>Paramphistomidae</taxon>
        <taxon>Calicophoron</taxon>
    </lineage>
</organism>
<reference evidence="2" key="1">
    <citation type="submission" date="2024-06" db="EMBL/GenBank/DDBJ databases">
        <authorList>
            <person name="Liu X."/>
            <person name="Lenzi L."/>
            <person name="Haldenby T S."/>
            <person name="Uol C."/>
        </authorList>
    </citation>
    <scope>NUCLEOTIDE SEQUENCE</scope>
</reference>
<accession>A0AAV2T3T5</accession>
<dbReference type="Proteomes" id="UP001497525">
    <property type="component" value="Unassembled WGS sequence"/>
</dbReference>
<gene>
    <name evidence="2" type="ORF">CDAUBV1_LOCUS3772</name>
</gene>
<evidence type="ECO:0000313" key="2">
    <source>
        <dbReference type="EMBL" id="CAL5131350.1"/>
    </source>
</evidence>
<dbReference type="AlphaFoldDB" id="A0AAV2T3T5"/>
<sequence>MSFGWLLLLVITTFSCVFSTVEACRREGEECVRRLLFLSDCCLPHLRCEWNSGSRGVFVPNGWMQNKDDGALSYALIYSPNIA</sequence>
<dbReference type="EMBL" id="CAXLJL010000090">
    <property type="protein sequence ID" value="CAL5131350.1"/>
    <property type="molecule type" value="Genomic_DNA"/>
</dbReference>